<dbReference type="EMBL" id="SMFP01000028">
    <property type="protein sequence ID" value="TDE33718.1"/>
    <property type="molecule type" value="Genomic_DNA"/>
</dbReference>
<proteinExistence type="predicted"/>
<protein>
    <submittedName>
        <fullName evidence="1">Uncharacterized protein</fullName>
    </submittedName>
</protein>
<dbReference type="SUPFAM" id="SSF53448">
    <property type="entry name" value="Nucleotide-diphospho-sugar transferases"/>
    <property type="match status" value="1"/>
</dbReference>
<evidence type="ECO:0000313" key="2">
    <source>
        <dbReference type="Proteomes" id="UP000294662"/>
    </source>
</evidence>
<dbReference type="OrthoDB" id="9787738at2"/>
<organism evidence="1 2">
    <name type="scientific">Antarcticimicrobium sediminis</name>
    <dbReference type="NCBI Taxonomy" id="2546227"/>
    <lineage>
        <taxon>Bacteria</taxon>
        <taxon>Pseudomonadati</taxon>
        <taxon>Pseudomonadota</taxon>
        <taxon>Alphaproteobacteria</taxon>
        <taxon>Rhodobacterales</taxon>
        <taxon>Paracoccaceae</taxon>
        <taxon>Antarcticimicrobium</taxon>
    </lineage>
</organism>
<name>A0A4R5EH83_9RHOB</name>
<evidence type="ECO:0000313" key="1">
    <source>
        <dbReference type="EMBL" id="TDE33718.1"/>
    </source>
</evidence>
<reference evidence="1 2" key="1">
    <citation type="submission" date="2019-03" db="EMBL/GenBank/DDBJ databases">
        <authorList>
            <person name="Zhang S."/>
        </authorList>
    </citation>
    <scope>NUCLEOTIDE SEQUENCE [LARGE SCALE GENOMIC DNA]</scope>
    <source>
        <strain evidence="1 2">S4J41</strain>
    </source>
</reference>
<dbReference type="Proteomes" id="UP000294662">
    <property type="component" value="Unassembled WGS sequence"/>
</dbReference>
<sequence length="464" mass="51366">MNEPVTIIPALAPGRSTARPGPLRTPQDTAGITMNGFFQPPHQRRSDRCIFTICTRSYIGLAEALRLSMRNNGVVSDFLIVAVDHAPVDVSAQSGTIVSAQEFCGYSDAEWASRTFKYDLVELCTSIKARVFRSAFALGYEKAIYFDPDIIVFDDLGGVFGALDIHDAVATPHRLGTESSLSARGGVFNLGFLAARRGAAIEKVMTWWDERLDHYSINDPLRGYFTDQKWMDHLPVLLRNDQLLVSDHPGMNLAPWNLAERELRGKDGRWEVRLREDGAVWQKLCFVHFSAFDYRGLAAGKTIAAAGPAEEKMPGFGALLDVLAHGLKRGGFLEHAAIPYQFATYSDGTLVLAGHRRIYHRLIEAGRDLPAPFETGGGFHARLKRAGLLAAAGGKPSGRPDAKTRTAQIGRAAKALDILARIVVRLFGYNRFELLSKLLVRYFHPVNHARLLRDRDGSVDVEYF</sequence>
<gene>
    <name evidence="1" type="ORF">E1B25_21000</name>
</gene>
<keyword evidence="2" id="KW-1185">Reference proteome</keyword>
<accession>A0A4R5EH83</accession>
<dbReference type="AlphaFoldDB" id="A0A4R5EH83"/>
<dbReference type="InterPro" id="IPR029044">
    <property type="entry name" value="Nucleotide-diphossugar_trans"/>
</dbReference>
<comment type="caution">
    <text evidence="1">The sequence shown here is derived from an EMBL/GenBank/DDBJ whole genome shotgun (WGS) entry which is preliminary data.</text>
</comment>
<dbReference type="RefSeq" id="WP_132831537.1">
    <property type="nucleotide sequence ID" value="NZ_SMFP01000028.1"/>
</dbReference>